<gene>
    <name evidence="1" type="ORF">C8J48_0697</name>
</gene>
<reference evidence="1 2" key="1">
    <citation type="submission" date="2018-04" db="EMBL/GenBank/DDBJ databases">
        <title>Genomic Encyclopedia of Archaeal and Bacterial Type Strains, Phase II (KMG-II): from individual species to whole genera.</title>
        <authorList>
            <person name="Goeker M."/>
        </authorList>
    </citation>
    <scope>NUCLEOTIDE SEQUENCE [LARGE SCALE GENOMIC DNA]</scope>
    <source>
        <strain evidence="1 2">DSM 45169</strain>
    </source>
</reference>
<organism evidence="1 2">
    <name type="scientific">Desmospora activa DSM 45169</name>
    <dbReference type="NCBI Taxonomy" id="1121389"/>
    <lineage>
        <taxon>Bacteria</taxon>
        <taxon>Bacillati</taxon>
        <taxon>Bacillota</taxon>
        <taxon>Bacilli</taxon>
        <taxon>Bacillales</taxon>
        <taxon>Thermoactinomycetaceae</taxon>
        <taxon>Desmospora</taxon>
    </lineage>
</organism>
<dbReference type="InterPro" id="IPR014199">
    <property type="entry name" value="Spore_YtxC"/>
</dbReference>
<accession>A0A2T4Z899</accession>
<protein>
    <submittedName>
        <fullName evidence="1">Putative sporulation protein YtxC</fullName>
    </submittedName>
</protein>
<evidence type="ECO:0000313" key="1">
    <source>
        <dbReference type="EMBL" id="PTM58122.1"/>
    </source>
</evidence>
<evidence type="ECO:0000313" key="2">
    <source>
        <dbReference type="Proteomes" id="UP000241639"/>
    </source>
</evidence>
<dbReference type="EMBL" id="PZZP01000001">
    <property type="protein sequence ID" value="PTM58122.1"/>
    <property type="molecule type" value="Genomic_DNA"/>
</dbReference>
<dbReference type="Pfam" id="PF08812">
    <property type="entry name" value="YtxC"/>
    <property type="match status" value="1"/>
</dbReference>
<dbReference type="AlphaFoldDB" id="A0A2T4Z899"/>
<dbReference type="Proteomes" id="UP000241639">
    <property type="component" value="Unassembled WGS sequence"/>
</dbReference>
<sequence length="299" mass="35017">MVAYHISVPGHSGSNYATRMRELLVQTLHHLEEGGTRLHLEEAGQGDRTVFHLFYQRPGKQKEGNVRRSLSNAIADYFMMMDEPALIRHIICKDFRYHHPAETEAIEAYAQHILAEDVEVESGQYDRREKVSRHVSRYLQRHRTLAVDGFFRFRMKRYRHLLVKLVEHAIDEYLLDQEYQEFINLLRYFVSVQKPKIPLVQVFHHGKRRFHLLDGEGNPLSLKETDGVVQELMDQSLSQEDMIVSSLLTVAPDRILLHTVNTEETIIRTLIQIFENRIQVCQGCPICRISRMEKLDSIE</sequence>
<comment type="caution">
    <text evidence="1">The sequence shown here is derived from an EMBL/GenBank/DDBJ whole genome shotgun (WGS) entry which is preliminary data.</text>
</comment>
<keyword evidence="2" id="KW-1185">Reference proteome</keyword>
<name>A0A2T4Z899_9BACL</name>
<proteinExistence type="predicted"/>